<dbReference type="NCBIfam" id="TIGR00121">
    <property type="entry name" value="birA_ligase"/>
    <property type="match status" value="1"/>
</dbReference>
<reference evidence="4 5" key="2">
    <citation type="submission" date="2016-08" db="EMBL/GenBank/DDBJ databases">
        <title>Pervasive Adenine N6-methylation of Active Genes in Fungi.</title>
        <authorList>
            <consortium name="DOE Joint Genome Institute"/>
            <person name="Mondo S.J."/>
            <person name="Dannebaum R.O."/>
            <person name="Kuo R.C."/>
            <person name="Labutti K."/>
            <person name="Haridas S."/>
            <person name="Kuo A."/>
            <person name="Salamov A."/>
            <person name="Ahrendt S.R."/>
            <person name="Lipzen A."/>
            <person name="Sullivan W."/>
            <person name="Andreopoulos W.B."/>
            <person name="Clum A."/>
            <person name="Lindquist E."/>
            <person name="Daum C."/>
            <person name="Ramamoorthy G.K."/>
            <person name="Gryganskyi A."/>
            <person name="Culley D."/>
            <person name="Magnuson J.K."/>
            <person name="James T.Y."/>
            <person name="O'Malley M.A."/>
            <person name="Stajich J.E."/>
            <person name="Spatafora J.W."/>
            <person name="Visel A."/>
            <person name="Grigoriev I.V."/>
        </authorList>
    </citation>
    <scope>NUCLEOTIDE SEQUENCE [LARGE SCALE GENOMIC DNA]</scope>
    <source>
        <strain evidence="5">finn</strain>
    </source>
</reference>
<dbReference type="Pfam" id="PF03099">
    <property type="entry name" value="BPL_LplA_LipB"/>
    <property type="match status" value="1"/>
</dbReference>
<evidence type="ECO:0000313" key="4">
    <source>
        <dbReference type="EMBL" id="ORX55877.1"/>
    </source>
</evidence>
<dbReference type="PANTHER" id="PTHR12835">
    <property type="entry name" value="BIOTIN PROTEIN LIGASE"/>
    <property type="match status" value="1"/>
</dbReference>
<feature type="domain" description="BPL/LPL catalytic" evidence="3">
    <location>
        <begin position="1"/>
        <end position="147"/>
    </location>
</feature>
<dbReference type="GO" id="GO:0004077">
    <property type="term" value="F:biotin--[biotin carboxyl-carrier protein] ligase activity"/>
    <property type="evidence" value="ECO:0007669"/>
    <property type="project" value="InterPro"/>
</dbReference>
<dbReference type="Gene3D" id="3.30.930.10">
    <property type="entry name" value="Bira Bifunctional Protein, Domain 2"/>
    <property type="match status" value="1"/>
</dbReference>
<feature type="non-terminal residue" evidence="4">
    <location>
        <position position="1"/>
    </location>
</feature>
<dbReference type="EMBL" id="MCFH01000008">
    <property type="protein sequence ID" value="ORX55877.1"/>
    <property type="molecule type" value="Genomic_DNA"/>
</dbReference>
<dbReference type="STRING" id="1754191.A0A1Y1VGL9"/>
<dbReference type="SUPFAM" id="SSF55681">
    <property type="entry name" value="Class II aaRS and biotin synthetases"/>
    <property type="match status" value="1"/>
</dbReference>
<dbReference type="InterPro" id="IPR004408">
    <property type="entry name" value="Biotin_CoA_COase_ligase"/>
</dbReference>
<dbReference type="AlphaFoldDB" id="A0A1Y1VGL9"/>
<evidence type="ECO:0000313" key="5">
    <source>
        <dbReference type="Proteomes" id="UP000193719"/>
    </source>
</evidence>
<reference evidence="4 5" key="1">
    <citation type="submission" date="2016-08" db="EMBL/GenBank/DDBJ databases">
        <title>Genomes of anaerobic fungi encode conserved fungal cellulosomes for biomass hydrolysis.</title>
        <authorList>
            <consortium name="DOE Joint Genome Institute"/>
            <person name="Haitjema C.H."/>
            <person name="Gilmore S.P."/>
            <person name="Henske J.K."/>
            <person name="Solomon K.V."/>
            <person name="De Groot R."/>
            <person name="Kuo A."/>
            <person name="Mondo S.J."/>
            <person name="Salamov A.A."/>
            <person name="Labutti K."/>
            <person name="Zhao Z."/>
            <person name="Chiniquy J."/>
            <person name="Barry K."/>
            <person name="Brewer H.M."/>
            <person name="Purvine S.O."/>
            <person name="Wright A.T."/>
            <person name="Boxma B."/>
            <person name="Van Alen T."/>
            <person name="Hackstein J.H."/>
            <person name="Baker S.E."/>
            <person name="Grigoriev I.V."/>
            <person name="O'Malley M.A."/>
        </authorList>
    </citation>
    <scope>NUCLEOTIDE SEQUENCE [LARGE SCALE GENOMIC DNA]</scope>
    <source>
        <strain evidence="5">finn</strain>
    </source>
</reference>
<proteinExistence type="inferred from homology"/>
<evidence type="ECO:0000256" key="2">
    <source>
        <dbReference type="ARBA" id="ARBA00022598"/>
    </source>
</evidence>
<dbReference type="OrthoDB" id="10250105at2759"/>
<organism evidence="4 5">
    <name type="scientific">Piromyces finnis</name>
    <dbReference type="NCBI Taxonomy" id="1754191"/>
    <lineage>
        <taxon>Eukaryota</taxon>
        <taxon>Fungi</taxon>
        <taxon>Fungi incertae sedis</taxon>
        <taxon>Chytridiomycota</taxon>
        <taxon>Chytridiomycota incertae sedis</taxon>
        <taxon>Neocallimastigomycetes</taxon>
        <taxon>Neocallimastigales</taxon>
        <taxon>Neocallimastigaceae</taxon>
        <taxon>Piromyces</taxon>
    </lineage>
</organism>
<evidence type="ECO:0000256" key="1">
    <source>
        <dbReference type="ARBA" id="ARBA00009934"/>
    </source>
</evidence>
<keyword evidence="2" id="KW-0436">Ligase</keyword>
<gene>
    <name evidence="4" type="ORF">BCR36DRAFT_281174</name>
</gene>
<name>A0A1Y1VGL9_9FUNG</name>
<comment type="caution">
    <text evidence="4">The sequence shown here is derived from an EMBL/GenBank/DDBJ whole genome shotgun (WGS) entry which is preliminary data.</text>
</comment>
<dbReference type="InterPro" id="IPR004143">
    <property type="entry name" value="BPL_LPL_catalytic"/>
</dbReference>
<keyword evidence="5" id="KW-1185">Reference proteome</keyword>
<dbReference type="PANTHER" id="PTHR12835:SF5">
    <property type="entry name" value="BIOTIN--PROTEIN LIGASE"/>
    <property type="match status" value="1"/>
</dbReference>
<accession>A0A1Y1VGL9</accession>
<comment type="similarity">
    <text evidence="1">Belongs to the biotin--protein ligase family.</text>
</comment>
<dbReference type="GO" id="GO:0005737">
    <property type="term" value="C:cytoplasm"/>
    <property type="evidence" value="ECO:0007669"/>
    <property type="project" value="TreeGrafter"/>
</dbReference>
<dbReference type="PROSITE" id="PS51733">
    <property type="entry name" value="BPL_LPL_CATALYTIC"/>
    <property type="match status" value="1"/>
</dbReference>
<sequence length="220" mass="25222">GRNNNSWISSPGCLQFTFILHHNLINTIPSIQFMVGLCIANAIKSFDIFKNIDVRLKWPNDIYIKINENGEEAVKKIGGILTESVYVNNQYIILCGCGINIHDPCPTMSLEKAYKMVNNKDLDISLIKEELLAKIMHNIDIYYKKFVNEGFKSLIDEYYEFWLHSNSIVKVEGLDAKIIGIDEFGCLRVLLLDEEHKNEERTLLPDGNSFDMLKGLVFSR</sequence>
<dbReference type="InterPro" id="IPR045864">
    <property type="entry name" value="aa-tRNA-synth_II/BPL/LPL"/>
</dbReference>
<evidence type="ECO:0000259" key="3">
    <source>
        <dbReference type="PROSITE" id="PS51733"/>
    </source>
</evidence>
<dbReference type="Proteomes" id="UP000193719">
    <property type="component" value="Unassembled WGS sequence"/>
</dbReference>
<protein>
    <submittedName>
        <fullName evidence="4">Class II aaRS and biotin synthetase</fullName>
    </submittedName>
</protein>